<name>A0A6G8R5U8_9CAUD</name>
<dbReference type="Proteomes" id="UP000501678">
    <property type="component" value="Segment"/>
</dbReference>
<accession>A0A6G8R5U8</accession>
<organism evidence="1 2">
    <name type="scientific">Vibrio phage Chester</name>
    <dbReference type="NCBI Taxonomy" id="2712961"/>
    <lineage>
        <taxon>Viruses</taxon>
        <taxon>Duplodnaviria</taxon>
        <taxon>Heunggongvirae</taxon>
        <taxon>Uroviricota</taxon>
        <taxon>Caudoviricetes</taxon>
        <taxon>Demerecviridae</taxon>
        <taxon>Ermolyevavirinae</taxon>
        <taxon>Thalassavirus</taxon>
        <taxon>Thalassavirus chester</taxon>
    </lineage>
</organism>
<evidence type="ECO:0000313" key="1">
    <source>
        <dbReference type="EMBL" id="QIN96528.1"/>
    </source>
</evidence>
<gene>
    <name evidence="1" type="ORF">CHESTER_116</name>
</gene>
<dbReference type="EMBL" id="MN966732">
    <property type="protein sequence ID" value="QIN96528.1"/>
    <property type="molecule type" value="Genomic_DNA"/>
</dbReference>
<evidence type="ECO:0000313" key="2">
    <source>
        <dbReference type="Proteomes" id="UP000501678"/>
    </source>
</evidence>
<protein>
    <submittedName>
        <fullName evidence="1">Uncharacterized protein</fullName>
    </submittedName>
</protein>
<keyword evidence="2" id="KW-1185">Reference proteome</keyword>
<sequence length="11" mass="1195">MAAKRIPNPPT</sequence>
<proteinExistence type="predicted"/>
<reference evidence="1 2" key="1">
    <citation type="submission" date="2020-01" db="EMBL/GenBank/DDBJ databases">
        <authorList>
            <person name="Luck C."/>
            <person name="Lieb S."/>
            <person name="Broussard G."/>
        </authorList>
    </citation>
    <scope>NUCLEOTIDE SEQUENCE [LARGE SCALE GENOMIC DNA]</scope>
</reference>